<proteinExistence type="predicted"/>
<dbReference type="Proteomes" id="UP000309215">
    <property type="component" value="Unassembled WGS sequence"/>
</dbReference>
<dbReference type="EMBL" id="SSMQ01000003">
    <property type="protein sequence ID" value="TKD12346.1"/>
    <property type="molecule type" value="Genomic_DNA"/>
</dbReference>
<keyword evidence="2" id="KW-1185">Reference proteome</keyword>
<dbReference type="InterPro" id="IPR029024">
    <property type="entry name" value="TerB-like"/>
</dbReference>
<evidence type="ECO:0000313" key="1">
    <source>
        <dbReference type="EMBL" id="TKD12346.1"/>
    </source>
</evidence>
<reference evidence="1 2" key="1">
    <citation type="submission" date="2019-04" db="EMBL/GenBank/DDBJ databases">
        <authorList>
            <person name="Li Y."/>
            <person name="Wang J."/>
        </authorList>
    </citation>
    <scope>NUCLEOTIDE SEQUENCE [LARGE SCALE GENOMIC DNA]</scope>
    <source>
        <strain evidence="1 2">DSM 14668</strain>
    </source>
</reference>
<gene>
    <name evidence="1" type="ORF">E8A74_04400</name>
</gene>
<dbReference type="CDD" id="cd07177">
    <property type="entry name" value="terB_like"/>
    <property type="match status" value="1"/>
</dbReference>
<dbReference type="SUPFAM" id="SSF158682">
    <property type="entry name" value="TerB-like"/>
    <property type="match status" value="1"/>
</dbReference>
<dbReference type="Gene3D" id="1.10.3680.10">
    <property type="entry name" value="TerB-like"/>
    <property type="match status" value="1"/>
</dbReference>
<dbReference type="AlphaFoldDB" id="A0A4U1JIP6"/>
<comment type="caution">
    <text evidence="1">The sequence shown here is derived from an EMBL/GenBank/DDBJ whole genome shotgun (WGS) entry which is preliminary data.</text>
</comment>
<evidence type="ECO:0000313" key="2">
    <source>
        <dbReference type="Proteomes" id="UP000309215"/>
    </source>
</evidence>
<name>A0A4U1JIP6_9BACT</name>
<accession>A0A4U1JIP6</accession>
<protein>
    <submittedName>
        <fullName evidence="1">TerB family tellurite resistance protein</fullName>
    </submittedName>
</protein>
<sequence length="190" mass="19994">MSSPDEKFIERVTQCIARPGPNAPRGVQHSILAQAARLAQSRPMGDEATAPSGFDPAAAALFEGTVESAYLVAASDGPLTTTEDAVLRSIVGIGCDGKVSAEQIEALFGELASAHQRESEEERVAHIAQMITHRDHQQEVLRIAAIMARASGGIRPSERALLERLALRFALDAAAVDAAITEATEALGAV</sequence>
<dbReference type="RefSeq" id="WP_136927645.1">
    <property type="nucleotide sequence ID" value="NZ_SSMQ01000003.1"/>
</dbReference>
<dbReference type="OrthoDB" id="5509669at2"/>
<organism evidence="1 2">
    <name type="scientific">Polyangium fumosum</name>
    <dbReference type="NCBI Taxonomy" id="889272"/>
    <lineage>
        <taxon>Bacteria</taxon>
        <taxon>Pseudomonadati</taxon>
        <taxon>Myxococcota</taxon>
        <taxon>Polyangia</taxon>
        <taxon>Polyangiales</taxon>
        <taxon>Polyangiaceae</taxon>
        <taxon>Polyangium</taxon>
    </lineage>
</organism>